<evidence type="ECO:0000313" key="3">
    <source>
        <dbReference type="EMBL" id="THF72399.1"/>
    </source>
</evidence>
<keyword evidence="1" id="KW-0175">Coiled coil</keyword>
<dbReference type="OrthoDB" id="2492750at2"/>
<comment type="caution">
    <text evidence="3">The sequence shown here is derived from an EMBL/GenBank/DDBJ whole genome shotgun (WGS) entry which is preliminary data.</text>
</comment>
<feature type="domain" description="Transposase IS4-like" evidence="2">
    <location>
        <begin position="181"/>
        <end position="464"/>
    </location>
</feature>
<organism evidence="3 4">
    <name type="scientific">Cohnella fermenti</name>
    <dbReference type="NCBI Taxonomy" id="2565925"/>
    <lineage>
        <taxon>Bacteria</taxon>
        <taxon>Bacillati</taxon>
        <taxon>Bacillota</taxon>
        <taxon>Bacilli</taxon>
        <taxon>Bacillales</taxon>
        <taxon>Paenibacillaceae</taxon>
        <taxon>Cohnella</taxon>
    </lineage>
</organism>
<dbReference type="PANTHER" id="PTHR34614:SF2">
    <property type="entry name" value="TRANSPOSASE IS4-LIKE DOMAIN-CONTAINING PROTEIN"/>
    <property type="match status" value="1"/>
</dbReference>
<gene>
    <name evidence="3" type="ORF">E6C55_33120</name>
</gene>
<feature type="coiled-coil region" evidence="1">
    <location>
        <begin position="339"/>
        <end position="366"/>
    </location>
</feature>
<dbReference type="Pfam" id="PF01609">
    <property type="entry name" value="DDE_Tnp_1"/>
    <property type="match status" value="1"/>
</dbReference>
<dbReference type="InterPro" id="IPR012337">
    <property type="entry name" value="RNaseH-like_sf"/>
</dbReference>
<sequence length="529" mass="61871">MPLIYLKNKHNGITYVYESENYWDKTKKQSRSRRICIGKLDPLSGELIPSRRLATPSVKPGPVSATESKRLFAGATWLLSAIGEKLGITADLKQCFPKQYKQLLSIAYYLILEDHNPLIRFSKWAMTHQHPYGKDIPSQRSSDFFASITEEARERFFRLQGKRRAEQEYWAYDTTSLSSYSEGLRQVKYGMNKEHDPLPQMNLALLFGEQSNLPFYYRKLPGNISDVQTVKNLLADMDFFSYKKIKLVMDRGFYSEANINAMYQHHLKFLIGAKVTLKYVQAELMAAKPELQKWENFDPDHNLYAYSKTITWKYTQQRPYKGDVLEEERRAYLHLYFNKEKETEDASRLNRLLTKLKTELESGKRDPAHEKSYAKYFEVTTTPKRGTVVKPKQEAIDAAIRNYGYFALLSNEIKDPIEALDVYRNKDLIEKAFGNLKERLNFRRMEVSSERSLDGKLFVEFVALIFLSYIKKVMQDKKLFQRYTMQGLLDELDVIECYERSGHDLRFGEITKRQLEIYEALEIAPPTSL</sequence>
<proteinExistence type="predicted"/>
<reference evidence="3 4" key="1">
    <citation type="submission" date="2019-04" db="EMBL/GenBank/DDBJ databases">
        <title>Cohnella sp. nov. isolated from preserved vegetables.</title>
        <authorList>
            <person name="Lin S.-Y."/>
            <person name="Hung M.-H."/>
            <person name="Young C.-C."/>
        </authorList>
    </citation>
    <scope>NUCLEOTIDE SEQUENCE [LARGE SCALE GENOMIC DNA]</scope>
    <source>
        <strain evidence="3 4">CC-MHH1044</strain>
    </source>
</reference>
<dbReference type="GO" id="GO:0006313">
    <property type="term" value="P:DNA transposition"/>
    <property type="evidence" value="ECO:0007669"/>
    <property type="project" value="InterPro"/>
</dbReference>
<keyword evidence="4" id="KW-1185">Reference proteome</keyword>
<evidence type="ECO:0000313" key="4">
    <source>
        <dbReference type="Proteomes" id="UP000310636"/>
    </source>
</evidence>
<dbReference type="InterPro" id="IPR047654">
    <property type="entry name" value="IS1634_transpos"/>
</dbReference>
<evidence type="ECO:0000259" key="2">
    <source>
        <dbReference type="Pfam" id="PF01609"/>
    </source>
</evidence>
<name>A0A4S4BED5_9BACL</name>
<dbReference type="SUPFAM" id="SSF53098">
    <property type="entry name" value="Ribonuclease H-like"/>
    <property type="match status" value="1"/>
</dbReference>
<dbReference type="AlphaFoldDB" id="A0A4S4BED5"/>
<dbReference type="EMBL" id="SSOB01000101">
    <property type="protein sequence ID" value="THF72399.1"/>
    <property type="molecule type" value="Genomic_DNA"/>
</dbReference>
<dbReference type="GO" id="GO:0003677">
    <property type="term" value="F:DNA binding"/>
    <property type="evidence" value="ECO:0007669"/>
    <property type="project" value="InterPro"/>
</dbReference>
<protein>
    <submittedName>
        <fullName evidence="3">IS1634 family transposase</fullName>
    </submittedName>
</protein>
<dbReference type="GO" id="GO:0004803">
    <property type="term" value="F:transposase activity"/>
    <property type="evidence" value="ECO:0007669"/>
    <property type="project" value="InterPro"/>
</dbReference>
<dbReference type="PANTHER" id="PTHR34614">
    <property type="match status" value="1"/>
</dbReference>
<dbReference type="RefSeq" id="WP_136374107.1">
    <property type="nucleotide sequence ID" value="NZ_SSOB01000101.1"/>
</dbReference>
<accession>A0A4S4BED5</accession>
<dbReference type="Proteomes" id="UP000310636">
    <property type="component" value="Unassembled WGS sequence"/>
</dbReference>
<dbReference type="InterPro" id="IPR002559">
    <property type="entry name" value="Transposase_11"/>
</dbReference>
<dbReference type="NCBIfam" id="NF033559">
    <property type="entry name" value="transpos_IS1634"/>
    <property type="match status" value="1"/>
</dbReference>
<evidence type="ECO:0000256" key="1">
    <source>
        <dbReference type="SAM" id="Coils"/>
    </source>
</evidence>